<gene>
    <name evidence="1" type="ORF">KFE25_014388</name>
</gene>
<keyword evidence="2" id="KW-1185">Reference proteome</keyword>
<reference evidence="1" key="1">
    <citation type="submission" date="2021-05" db="EMBL/GenBank/DDBJ databases">
        <title>The genome of the haptophyte Pavlova lutheri (Diacronema luteri, Pavlovales) - a model for lipid biosynthesis in eukaryotic algae.</title>
        <authorList>
            <person name="Hulatt C.J."/>
            <person name="Posewitz M.C."/>
        </authorList>
    </citation>
    <scope>NUCLEOTIDE SEQUENCE</scope>
    <source>
        <strain evidence="1">NIVA-4/92</strain>
    </source>
</reference>
<accession>A0A8J5XAV9</accession>
<dbReference type="EMBL" id="JAGTXO010000037">
    <property type="protein sequence ID" value="KAG8459825.1"/>
    <property type="molecule type" value="Genomic_DNA"/>
</dbReference>
<evidence type="ECO:0000313" key="2">
    <source>
        <dbReference type="Proteomes" id="UP000751190"/>
    </source>
</evidence>
<dbReference type="OrthoDB" id="10435280at2759"/>
<proteinExistence type="predicted"/>
<protein>
    <submittedName>
        <fullName evidence="1">Uncharacterized protein</fullName>
    </submittedName>
</protein>
<comment type="caution">
    <text evidence="1">The sequence shown here is derived from an EMBL/GenBank/DDBJ whole genome shotgun (WGS) entry which is preliminary data.</text>
</comment>
<name>A0A8J5XAV9_DIALT</name>
<sequence>MPPHAARAGDTKLGPIYIRMASPAQIRGVFRVLAEEPSGESIKLLRLMIETEDFEKVKQMSLLYDTYLRKDVLQPLAKRLGPDEAEATRISDEVLETFKGINKAAKRSDKARCLELANALVPLINRYGALEPGANFRAAEAAKLGLAQ</sequence>
<evidence type="ECO:0000313" key="1">
    <source>
        <dbReference type="EMBL" id="KAG8459825.1"/>
    </source>
</evidence>
<organism evidence="1 2">
    <name type="scientific">Diacronema lutheri</name>
    <name type="common">Unicellular marine alga</name>
    <name type="synonym">Monochrysis lutheri</name>
    <dbReference type="NCBI Taxonomy" id="2081491"/>
    <lineage>
        <taxon>Eukaryota</taxon>
        <taxon>Haptista</taxon>
        <taxon>Haptophyta</taxon>
        <taxon>Pavlovophyceae</taxon>
        <taxon>Pavlovales</taxon>
        <taxon>Pavlovaceae</taxon>
        <taxon>Diacronema</taxon>
    </lineage>
</organism>
<dbReference type="AlphaFoldDB" id="A0A8J5XAV9"/>
<dbReference type="Proteomes" id="UP000751190">
    <property type="component" value="Unassembled WGS sequence"/>
</dbReference>